<keyword evidence="4" id="KW-1185">Reference proteome</keyword>
<dbReference type="RefSeq" id="WP_377425069.1">
    <property type="nucleotide sequence ID" value="NZ_JBHSPR010000018.1"/>
</dbReference>
<organism evidence="3 4">
    <name type="scientific">Plantactinospora solaniradicis</name>
    <dbReference type="NCBI Taxonomy" id="1723736"/>
    <lineage>
        <taxon>Bacteria</taxon>
        <taxon>Bacillati</taxon>
        <taxon>Actinomycetota</taxon>
        <taxon>Actinomycetes</taxon>
        <taxon>Micromonosporales</taxon>
        <taxon>Micromonosporaceae</taxon>
        <taxon>Plantactinospora</taxon>
    </lineage>
</organism>
<feature type="compositionally biased region" description="Low complexity" evidence="1">
    <location>
        <begin position="68"/>
        <end position="86"/>
    </location>
</feature>
<evidence type="ECO:0000256" key="1">
    <source>
        <dbReference type="SAM" id="MobiDB-lite"/>
    </source>
</evidence>
<proteinExistence type="predicted"/>
<keyword evidence="2" id="KW-0812">Transmembrane</keyword>
<dbReference type="Proteomes" id="UP001596203">
    <property type="component" value="Unassembled WGS sequence"/>
</dbReference>
<reference evidence="4" key="1">
    <citation type="journal article" date="2019" name="Int. J. Syst. Evol. Microbiol.">
        <title>The Global Catalogue of Microorganisms (GCM) 10K type strain sequencing project: providing services to taxonomists for standard genome sequencing and annotation.</title>
        <authorList>
            <consortium name="The Broad Institute Genomics Platform"/>
            <consortium name="The Broad Institute Genome Sequencing Center for Infectious Disease"/>
            <person name="Wu L."/>
            <person name="Ma J."/>
        </authorList>
    </citation>
    <scope>NUCLEOTIDE SEQUENCE [LARGE SCALE GENOMIC DNA]</scope>
    <source>
        <strain evidence="4">ZS-35-S2</strain>
    </source>
</reference>
<evidence type="ECO:0000313" key="4">
    <source>
        <dbReference type="Proteomes" id="UP001596203"/>
    </source>
</evidence>
<sequence>MTERIRSLLDAAVADTRPRVVDPVSEVLRRGRAHRRHRLAITAAAGTVAIALLATGGLVAANRGSGGTTTANPSPSASAPPTLPSEASKRPNSRPTVAATVTDGEVRANGLILAAPKGWQVVQGGGQQMTDCDVVPRSVLINVRLGPGGNCNSPARINVGPWGTKSYRSEESKKFSEGISEIVLPGGQPAWLTDNDVENFRVFERSGAAAFNMGFPWAGTAFGIEVAPEELDLVLGSISSEPVAPGRLVLPDNSPTAALGQRDRDRIDSTNASAISQVLERLRGLDRVVQPDELPCASAQPLTPSRKLAGKDMAALTLHYPSGPAQAVVAISSTDECAFATSSMGGRVWLPAGFLAEIRALLADGEGR</sequence>
<dbReference type="EMBL" id="JBHSPR010000018">
    <property type="protein sequence ID" value="MFC6019247.1"/>
    <property type="molecule type" value="Genomic_DNA"/>
</dbReference>
<keyword evidence="2" id="KW-0472">Membrane</keyword>
<feature type="transmembrane region" description="Helical" evidence="2">
    <location>
        <begin position="39"/>
        <end position="61"/>
    </location>
</feature>
<comment type="caution">
    <text evidence="3">The sequence shown here is derived from an EMBL/GenBank/DDBJ whole genome shotgun (WGS) entry which is preliminary data.</text>
</comment>
<name>A0ABW1KBR0_9ACTN</name>
<gene>
    <name evidence="3" type="ORF">ACFP2T_23945</name>
</gene>
<evidence type="ECO:0000313" key="3">
    <source>
        <dbReference type="EMBL" id="MFC6019247.1"/>
    </source>
</evidence>
<feature type="region of interest" description="Disordered" evidence="1">
    <location>
        <begin position="64"/>
        <end position="96"/>
    </location>
</feature>
<evidence type="ECO:0000256" key="2">
    <source>
        <dbReference type="SAM" id="Phobius"/>
    </source>
</evidence>
<keyword evidence="2" id="KW-1133">Transmembrane helix</keyword>
<accession>A0ABW1KBR0</accession>
<protein>
    <submittedName>
        <fullName evidence="3">Uncharacterized protein</fullName>
    </submittedName>
</protein>